<feature type="region of interest" description="Disordered" evidence="1">
    <location>
        <begin position="1"/>
        <end position="27"/>
    </location>
</feature>
<name>A0ABU2LXF6_9ACTN</name>
<dbReference type="Pfam" id="PF20060">
    <property type="entry name" value="DUF6459"/>
    <property type="match status" value="1"/>
</dbReference>
<gene>
    <name evidence="2" type="ORF">RNC47_28535</name>
</gene>
<dbReference type="RefSeq" id="WP_311602808.1">
    <property type="nucleotide sequence ID" value="NZ_JAVREM010000059.1"/>
</dbReference>
<accession>A0ABU2LXF6</accession>
<evidence type="ECO:0000313" key="3">
    <source>
        <dbReference type="Proteomes" id="UP001183420"/>
    </source>
</evidence>
<evidence type="ECO:0000256" key="1">
    <source>
        <dbReference type="SAM" id="MobiDB-lite"/>
    </source>
</evidence>
<dbReference type="Proteomes" id="UP001183420">
    <property type="component" value="Unassembled WGS sequence"/>
</dbReference>
<dbReference type="InterPro" id="IPR045596">
    <property type="entry name" value="DUF6459"/>
</dbReference>
<sequence length="132" mass="14873">MRTSNRRPANRQDSRRPNRPLPARRPGPQDWFAHRLLLILSGQRPVHTLLGHVREHAYEQLIGLAPHTPLRPAPGENGTLALRAVGVCRPSPDAIEAFARITSGPRTRAFAFRLERIDARWQCVAIELDTVP</sequence>
<comment type="caution">
    <text evidence="2">The sequence shown here is derived from an EMBL/GenBank/DDBJ whole genome shotgun (WGS) entry which is preliminary data.</text>
</comment>
<proteinExistence type="predicted"/>
<protein>
    <submittedName>
        <fullName evidence="2">Rv3235 family protein</fullName>
    </submittedName>
</protein>
<keyword evidence="3" id="KW-1185">Reference proteome</keyword>
<reference evidence="3" key="1">
    <citation type="submission" date="2023-07" db="EMBL/GenBank/DDBJ databases">
        <title>30 novel species of actinomycetes from the DSMZ collection.</title>
        <authorList>
            <person name="Nouioui I."/>
        </authorList>
    </citation>
    <scope>NUCLEOTIDE SEQUENCE [LARGE SCALE GENOMIC DNA]</scope>
    <source>
        <strain evidence="3">DSM 44918</strain>
    </source>
</reference>
<dbReference type="EMBL" id="JAVREM010000059">
    <property type="protein sequence ID" value="MDT0322277.1"/>
    <property type="molecule type" value="Genomic_DNA"/>
</dbReference>
<organism evidence="2 3">
    <name type="scientific">Streptomyces millisiae</name>
    <dbReference type="NCBI Taxonomy" id="3075542"/>
    <lineage>
        <taxon>Bacteria</taxon>
        <taxon>Bacillati</taxon>
        <taxon>Actinomycetota</taxon>
        <taxon>Actinomycetes</taxon>
        <taxon>Kitasatosporales</taxon>
        <taxon>Streptomycetaceae</taxon>
        <taxon>Streptomyces</taxon>
    </lineage>
</organism>
<evidence type="ECO:0000313" key="2">
    <source>
        <dbReference type="EMBL" id="MDT0322277.1"/>
    </source>
</evidence>